<evidence type="ECO:0000259" key="2">
    <source>
        <dbReference type="Pfam" id="PF17111"/>
    </source>
</evidence>
<keyword evidence="5" id="KW-1185">Reference proteome</keyword>
<dbReference type="OrthoDB" id="194358at2759"/>
<protein>
    <recommendedName>
        <fullName evidence="6">NACHT domain-containing protein</fullName>
    </recommendedName>
</protein>
<dbReference type="SUPFAM" id="SSF52540">
    <property type="entry name" value="P-loop containing nucleoside triphosphate hydrolases"/>
    <property type="match status" value="1"/>
</dbReference>
<dbReference type="PANTHER" id="PTHR10039:SF16">
    <property type="entry name" value="GPI INOSITOL-DEACYLASE"/>
    <property type="match status" value="1"/>
</dbReference>
<evidence type="ECO:0000259" key="3">
    <source>
        <dbReference type="Pfam" id="PF24883"/>
    </source>
</evidence>
<evidence type="ECO:0008006" key="6">
    <source>
        <dbReference type="Google" id="ProtNLM"/>
    </source>
</evidence>
<dbReference type="RefSeq" id="XP_047842823.1">
    <property type="nucleotide sequence ID" value="XM_047986840.1"/>
</dbReference>
<feature type="domain" description="Nephrocystin 3-like N-terminal" evidence="3">
    <location>
        <begin position="203"/>
        <end position="369"/>
    </location>
</feature>
<accession>A0A9Q8QIP7</accession>
<dbReference type="GeneID" id="72067480"/>
<reference evidence="4" key="1">
    <citation type="submission" date="2021-11" db="EMBL/GenBank/DDBJ databases">
        <title>Purpureocillium_takamizusanense_genome.</title>
        <authorList>
            <person name="Nguyen N.-H."/>
        </authorList>
    </citation>
    <scope>NUCLEOTIDE SEQUENCE</scope>
    <source>
        <strain evidence="4">PT3</strain>
    </source>
</reference>
<dbReference type="InterPro" id="IPR056884">
    <property type="entry name" value="NPHP3-like_N"/>
</dbReference>
<dbReference type="InterPro" id="IPR031348">
    <property type="entry name" value="PigL_N"/>
</dbReference>
<dbReference type="Gene3D" id="3.40.50.300">
    <property type="entry name" value="P-loop containing nucleotide triphosphate hydrolases"/>
    <property type="match status" value="1"/>
</dbReference>
<evidence type="ECO:0000313" key="5">
    <source>
        <dbReference type="Proteomes" id="UP000829364"/>
    </source>
</evidence>
<dbReference type="EMBL" id="CP086357">
    <property type="protein sequence ID" value="UNI19342.1"/>
    <property type="molecule type" value="Genomic_DNA"/>
</dbReference>
<evidence type="ECO:0000256" key="1">
    <source>
        <dbReference type="ARBA" id="ARBA00022737"/>
    </source>
</evidence>
<feature type="domain" description="Azaphilone pigments biosynthesis cluster protein L N-terminal" evidence="2">
    <location>
        <begin position="1"/>
        <end position="103"/>
    </location>
</feature>
<sequence length="444" mass="49835">MDPLSISAAVAGFISLTLDVSTRLATFYKAYSDQDESIKSVAGDLGALVTTLQALQQHLVPRKFRHDEHTLIRAVEARIDKCEQSVDDLQDRLQQFDKFQKTTNPGIWTKTISGARRLAFPFEETTLQKLHGDIERVKSNLSSALDLLQQQFSSDTRDDLQDIKSVLGLVRHTGLSHALSAWLKAPDPTSLFHEICRKKQVRTGLWLVAKGSNFDNWLTAPNSFIWLKGFVGTGKSFLCCTAIQHSYRHRRSSPRVGLAFFFFRFDDASKQTASGMLRSLVLQLSAQYQGCHSPLETLHQKYLFESPPDEALMDCLRQLVRLFDHVYLFLDALDESPCDDRSTRDDVLQTIAGMRGWDERGLHMCTTSRGVSDIEEALEPVDSQVVALTGGKLNKDIESFIVTQLKERPRLQKFAAHRDLILAQLTGRAGGVVANLYHLIVSVG</sequence>
<dbReference type="InterPro" id="IPR027417">
    <property type="entry name" value="P-loop_NTPase"/>
</dbReference>
<dbReference type="Pfam" id="PF24883">
    <property type="entry name" value="NPHP3_N"/>
    <property type="match status" value="1"/>
</dbReference>
<keyword evidence="1" id="KW-0677">Repeat</keyword>
<evidence type="ECO:0000313" key="4">
    <source>
        <dbReference type="EMBL" id="UNI19342.1"/>
    </source>
</evidence>
<dbReference type="Proteomes" id="UP000829364">
    <property type="component" value="Chromosome 4"/>
</dbReference>
<name>A0A9Q8QIP7_9HYPO</name>
<organism evidence="4 5">
    <name type="scientific">Purpureocillium takamizusanense</name>
    <dbReference type="NCBI Taxonomy" id="2060973"/>
    <lineage>
        <taxon>Eukaryota</taxon>
        <taxon>Fungi</taxon>
        <taxon>Dikarya</taxon>
        <taxon>Ascomycota</taxon>
        <taxon>Pezizomycotina</taxon>
        <taxon>Sordariomycetes</taxon>
        <taxon>Hypocreomycetidae</taxon>
        <taxon>Hypocreales</taxon>
        <taxon>Ophiocordycipitaceae</taxon>
        <taxon>Purpureocillium</taxon>
    </lineage>
</organism>
<dbReference type="Pfam" id="PF17111">
    <property type="entry name" value="PigL_N"/>
    <property type="match status" value="1"/>
</dbReference>
<proteinExistence type="predicted"/>
<gene>
    <name evidence="4" type="ORF">JDV02_005531</name>
</gene>
<dbReference type="KEGG" id="ptkz:JDV02_005531"/>
<dbReference type="AlphaFoldDB" id="A0A9Q8QIP7"/>
<dbReference type="PANTHER" id="PTHR10039">
    <property type="entry name" value="AMELOGENIN"/>
    <property type="match status" value="1"/>
</dbReference>